<gene>
    <name evidence="1" type="ORF">NE695_03150</name>
</gene>
<dbReference type="Gene3D" id="2.60.320.10">
    <property type="entry name" value="N-utilization substance G protein NusG, insert domain"/>
    <property type="match status" value="1"/>
</dbReference>
<dbReference type="Pfam" id="PF07009">
    <property type="entry name" value="NusG_II"/>
    <property type="match status" value="1"/>
</dbReference>
<sequence>MEELTRRRLISRRDSLLLAALLCVAAGMLLVFSLLPRASTAVIEYDGNIVAEQELSALASPKEVTVEGDGGIEVTVRLSPQGAQVIRSGCRDQVCVRTGLITRAGESVLCLPAKVSVRLTGGSGGDAQTY</sequence>
<organism evidence="1 2">
    <name type="scientific">Neglectibacter timonensis</name>
    <dbReference type="NCBI Taxonomy" id="1776382"/>
    <lineage>
        <taxon>Bacteria</taxon>
        <taxon>Bacillati</taxon>
        <taxon>Bacillota</taxon>
        <taxon>Clostridia</taxon>
        <taxon>Eubacteriales</taxon>
        <taxon>Oscillospiraceae</taxon>
        <taxon>Neglectibacter</taxon>
    </lineage>
</organism>
<evidence type="ECO:0000313" key="1">
    <source>
        <dbReference type="EMBL" id="MCQ4838910.1"/>
    </source>
</evidence>
<dbReference type="InterPro" id="IPR006311">
    <property type="entry name" value="TAT_signal"/>
</dbReference>
<accession>A0ABT1RWA1</accession>
<dbReference type="RefSeq" id="WP_256191560.1">
    <property type="nucleotide sequence ID" value="NZ_JANFZG010000007.1"/>
</dbReference>
<dbReference type="InterPro" id="IPR038690">
    <property type="entry name" value="NusG_2_sf"/>
</dbReference>
<dbReference type="PROSITE" id="PS51318">
    <property type="entry name" value="TAT"/>
    <property type="match status" value="1"/>
</dbReference>
<reference evidence="1 2" key="1">
    <citation type="submission" date="2022-06" db="EMBL/GenBank/DDBJ databases">
        <title>Isolation of gut microbiota from human fecal samples.</title>
        <authorList>
            <person name="Pamer E.G."/>
            <person name="Barat B."/>
            <person name="Waligurski E."/>
            <person name="Medina S."/>
            <person name="Paddock L."/>
            <person name="Mostad J."/>
        </authorList>
    </citation>
    <scope>NUCLEOTIDE SEQUENCE [LARGE SCALE GENOMIC DNA]</scope>
    <source>
        <strain evidence="1 2">DFI.9.73</strain>
    </source>
</reference>
<evidence type="ECO:0000313" key="2">
    <source>
        <dbReference type="Proteomes" id="UP001524473"/>
    </source>
</evidence>
<dbReference type="EMBL" id="JANFZH010000005">
    <property type="protein sequence ID" value="MCQ4838910.1"/>
    <property type="molecule type" value="Genomic_DNA"/>
</dbReference>
<dbReference type="Proteomes" id="UP001524473">
    <property type="component" value="Unassembled WGS sequence"/>
</dbReference>
<protein>
    <submittedName>
        <fullName evidence="1">NusG domain II-containing protein</fullName>
    </submittedName>
</protein>
<keyword evidence="2" id="KW-1185">Reference proteome</keyword>
<comment type="caution">
    <text evidence="1">The sequence shown here is derived from an EMBL/GenBank/DDBJ whole genome shotgun (WGS) entry which is preliminary data.</text>
</comment>
<name>A0ABT1RWA1_9FIRM</name>
<proteinExistence type="predicted"/>